<gene>
    <name evidence="1" type="ORF">AQUCO_00400125v1</name>
</gene>
<dbReference type="AlphaFoldDB" id="A0A2G5ETG1"/>
<organism evidence="1 2">
    <name type="scientific">Aquilegia coerulea</name>
    <name type="common">Rocky mountain columbine</name>
    <dbReference type="NCBI Taxonomy" id="218851"/>
    <lineage>
        <taxon>Eukaryota</taxon>
        <taxon>Viridiplantae</taxon>
        <taxon>Streptophyta</taxon>
        <taxon>Embryophyta</taxon>
        <taxon>Tracheophyta</taxon>
        <taxon>Spermatophyta</taxon>
        <taxon>Magnoliopsida</taxon>
        <taxon>Ranunculales</taxon>
        <taxon>Ranunculaceae</taxon>
        <taxon>Thalictroideae</taxon>
        <taxon>Aquilegia</taxon>
    </lineage>
</organism>
<dbReference type="EMBL" id="KZ305021">
    <property type="protein sequence ID" value="PIA59045.1"/>
    <property type="molecule type" value="Genomic_DNA"/>
</dbReference>
<dbReference type="Proteomes" id="UP000230069">
    <property type="component" value="Unassembled WGS sequence"/>
</dbReference>
<reference evidence="1 2" key="1">
    <citation type="submission" date="2017-09" db="EMBL/GenBank/DDBJ databases">
        <title>WGS assembly of Aquilegia coerulea Goldsmith.</title>
        <authorList>
            <person name="Hodges S."/>
            <person name="Kramer E."/>
            <person name="Nordborg M."/>
            <person name="Tomkins J."/>
            <person name="Borevitz J."/>
            <person name="Derieg N."/>
            <person name="Yan J."/>
            <person name="Mihaltcheva S."/>
            <person name="Hayes R.D."/>
            <person name="Rokhsar D."/>
        </authorList>
    </citation>
    <scope>NUCLEOTIDE SEQUENCE [LARGE SCALE GENOMIC DNA]</scope>
    <source>
        <strain evidence="2">cv. Goldsmith</strain>
    </source>
</reference>
<protein>
    <submittedName>
        <fullName evidence="1">Uncharacterized protein</fullName>
    </submittedName>
</protein>
<sequence length="82" mass="9708">MLYLHLSQFDEHHHHQAPGTSRGFHIFCNANLCTSKRFFLYYSIFVRFDLISPSHQLSLLLLFLLVLNHCSSFKLYPFVSVY</sequence>
<accession>A0A2G5ETG1</accession>
<dbReference type="InParanoid" id="A0A2G5ETG1"/>
<evidence type="ECO:0000313" key="1">
    <source>
        <dbReference type="EMBL" id="PIA59045.1"/>
    </source>
</evidence>
<name>A0A2G5ETG1_AQUCA</name>
<evidence type="ECO:0000313" key="2">
    <source>
        <dbReference type="Proteomes" id="UP000230069"/>
    </source>
</evidence>
<keyword evidence="2" id="KW-1185">Reference proteome</keyword>
<proteinExistence type="predicted"/>